<reference evidence="1 2" key="1">
    <citation type="submission" date="2014-02" db="EMBL/GenBank/DDBJ databases">
        <title>The genome sequence of Colletotrichum simmondsii CBS122122.</title>
        <authorList>
            <person name="Baroncelli R."/>
            <person name="Thon M.R."/>
        </authorList>
    </citation>
    <scope>NUCLEOTIDE SEQUENCE [LARGE SCALE GENOMIC DNA]</scope>
    <source>
        <strain evidence="1 2">CBS122122</strain>
    </source>
</reference>
<keyword evidence="2" id="KW-1185">Reference proteome</keyword>
<dbReference type="AlphaFoldDB" id="A0A135SBM1"/>
<evidence type="ECO:0000313" key="1">
    <source>
        <dbReference type="EMBL" id="KXH33299.1"/>
    </source>
</evidence>
<dbReference type="EMBL" id="JFBX01000622">
    <property type="protein sequence ID" value="KXH33299.1"/>
    <property type="molecule type" value="Genomic_DNA"/>
</dbReference>
<sequence>MIVLQAKLRSANDDFRGSHEETKGSGLGGVYSHKSCSEYHTKSNFVGSGHLQTTDNLDGKHHNDYVGDDIEDGNCTESQGIVPAASLRNSYVPSTLNRLTDDEAKKGGYDAEFDRQKLAGVHNLCCQKDFDEVRNVKVRIQNANVMAGAAENNS</sequence>
<gene>
    <name evidence="1" type="ORF">CSIM01_03213</name>
</gene>
<protein>
    <submittedName>
        <fullName evidence="1">Uncharacterized protein</fullName>
    </submittedName>
</protein>
<proteinExistence type="predicted"/>
<comment type="caution">
    <text evidence="1">The sequence shown here is derived from an EMBL/GenBank/DDBJ whole genome shotgun (WGS) entry which is preliminary data.</text>
</comment>
<evidence type="ECO:0000313" key="2">
    <source>
        <dbReference type="Proteomes" id="UP000070328"/>
    </source>
</evidence>
<name>A0A135SBM1_9PEZI</name>
<organism evidence="1 2">
    <name type="scientific">Colletotrichum simmondsii</name>
    <dbReference type="NCBI Taxonomy" id="703756"/>
    <lineage>
        <taxon>Eukaryota</taxon>
        <taxon>Fungi</taxon>
        <taxon>Dikarya</taxon>
        <taxon>Ascomycota</taxon>
        <taxon>Pezizomycotina</taxon>
        <taxon>Sordariomycetes</taxon>
        <taxon>Hypocreomycetidae</taxon>
        <taxon>Glomerellales</taxon>
        <taxon>Glomerellaceae</taxon>
        <taxon>Colletotrichum</taxon>
        <taxon>Colletotrichum acutatum species complex</taxon>
    </lineage>
</organism>
<dbReference type="Proteomes" id="UP000070328">
    <property type="component" value="Unassembled WGS sequence"/>
</dbReference>
<accession>A0A135SBM1</accession>